<organism evidence="1 2">
    <name type="scientific">Halococcus dombrowskii</name>
    <dbReference type="NCBI Taxonomy" id="179637"/>
    <lineage>
        <taxon>Archaea</taxon>
        <taxon>Methanobacteriati</taxon>
        <taxon>Methanobacteriota</taxon>
        <taxon>Stenosarchaea group</taxon>
        <taxon>Halobacteria</taxon>
        <taxon>Halobacteriales</taxon>
        <taxon>Halococcaceae</taxon>
        <taxon>Halococcus</taxon>
    </lineage>
</organism>
<reference evidence="1" key="1">
    <citation type="journal article" date="2014" name="Int. J. Syst. Evol. Microbiol.">
        <title>Complete genome sequence of Corynebacterium casei LMG S-19264T (=DSM 44701T), isolated from a smear-ripened cheese.</title>
        <authorList>
            <consortium name="US DOE Joint Genome Institute (JGI-PGF)"/>
            <person name="Walter F."/>
            <person name="Albersmeier A."/>
            <person name="Kalinowski J."/>
            <person name="Ruckert C."/>
        </authorList>
    </citation>
    <scope>NUCLEOTIDE SEQUENCE</scope>
    <source>
        <strain evidence="1">JCM 12289</strain>
    </source>
</reference>
<reference evidence="1" key="2">
    <citation type="submission" date="2023-12" db="EMBL/GenBank/DDBJ databases">
        <authorList>
            <person name="Sun Q."/>
            <person name="Inoue M."/>
        </authorList>
    </citation>
    <scope>NUCLEOTIDE SEQUENCE</scope>
    <source>
        <strain evidence="1">JCM 12289</strain>
    </source>
</reference>
<gene>
    <name evidence="1" type="ORF">GCM10008985_15190</name>
</gene>
<protein>
    <submittedName>
        <fullName evidence="1">Uncharacterized protein</fullName>
    </submittedName>
</protein>
<dbReference type="AlphaFoldDB" id="A0AAV3SG46"/>
<dbReference type="EMBL" id="BAAADN010000023">
    <property type="protein sequence ID" value="GAA0459746.1"/>
    <property type="molecule type" value="Genomic_DNA"/>
</dbReference>
<dbReference type="Proteomes" id="UP001500962">
    <property type="component" value="Unassembled WGS sequence"/>
</dbReference>
<proteinExistence type="predicted"/>
<evidence type="ECO:0000313" key="2">
    <source>
        <dbReference type="Proteomes" id="UP001500962"/>
    </source>
</evidence>
<name>A0AAV3SG46_HALDO</name>
<comment type="caution">
    <text evidence="1">The sequence shown here is derived from an EMBL/GenBank/DDBJ whole genome shotgun (WGS) entry which is preliminary data.</text>
</comment>
<evidence type="ECO:0000313" key="1">
    <source>
        <dbReference type="EMBL" id="GAA0459746.1"/>
    </source>
</evidence>
<sequence>MGMEGRLDELKEGVEALVNLRRSGAGEETEVLVNRTQEKEVIDLKGVTEARESTRITDF</sequence>
<accession>A0AAV3SG46</accession>